<reference evidence="1" key="1">
    <citation type="journal article" date="2021" name="Environ. Microbiol.">
        <title>Gene family expansions and transcriptome signatures uncover fungal adaptations to wood decay.</title>
        <authorList>
            <person name="Hage H."/>
            <person name="Miyauchi S."/>
            <person name="Viragh M."/>
            <person name="Drula E."/>
            <person name="Min B."/>
            <person name="Chaduli D."/>
            <person name="Navarro D."/>
            <person name="Favel A."/>
            <person name="Norest M."/>
            <person name="Lesage-Meessen L."/>
            <person name="Balint B."/>
            <person name="Merenyi Z."/>
            <person name="de Eugenio L."/>
            <person name="Morin E."/>
            <person name="Martinez A.T."/>
            <person name="Baldrian P."/>
            <person name="Stursova M."/>
            <person name="Martinez M.J."/>
            <person name="Novotny C."/>
            <person name="Magnuson J.K."/>
            <person name="Spatafora J.W."/>
            <person name="Maurice S."/>
            <person name="Pangilinan J."/>
            <person name="Andreopoulos W."/>
            <person name="LaButti K."/>
            <person name="Hundley H."/>
            <person name="Na H."/>
            <person name="Kuo A."/>
            <person name="Barry K."/>
            <person name="Lipzen A."/>
            <person name="Henrissat B."/>
            <person name="Riley R."/>
            <person name="Ahrendt S."/>
            <person name="Nagy L.G."/>
            <person name="Grigoriev I.V."/>
            <person name="Martin F."/>
            <person name="Rosso M.N."/>
        </authorList>
    </citation>
    <scope>NUCLEOTIDE SEQUENCE</scope>
    <source>
        <strain evidence="1">CBS 384.51</strain>
    </source>
</reference>
<evidence type="ECO:0000313" key="1">
    <source>
        <dbReference type="EMBL" id="KAI0091119.1"/>
    </source>
</evidence>
<sequence length="475" mass="51204">MPIFNLTIDDTSPLIRYDTTWSDSSHADDYWSAYSNGTFHATDQYGATATLTFNGSAIYLYGAFRPNHDTYWVTLDGNVTVGNGNPNSTMNLFQHLMYSATNLPDGEHHLVLQNKYSTAGASWVDVDYMLVTSGDGNPVTQSHDTVLDDVNKSIRYSAGWDISPNDVTANYFKNTAHRTSQPNASATISFEGNSITVYGTTSMDHAAFSVELDGGTPIVLNGSAPVTRFQNMLYFAGDLSNSSHTLTIANMDTSGMWLDLDKVVISKWGSWAISGDTSHSTNGSTSTSGPSSSSPVGPIVGGVVAGVVCILIVLGLFFFYRRRHRMRGVDRIHTGAISKEDIFDGPEVTIEPFNSYHGVSTQHSPSTDLNASTIDFSERAPLGVPQASGAAPTDSWVYVPNTPSLYESNRAPPNSQPSSTQPDHTSKYVVANSHNRPPSSDFSGENPHKDFPPPNYTEATASSVRAMSDSGLNGS</sequence>
<dbReference type="EMBL" id="MU274906">
    <property type="protein sequence ID" value="KAI0091119.1"/>
    <property type="molecule type" value="Genomic_DNA"/>
</dbReference>
<accession>A0ACB8UAH8</accession>
<organism evidence="1 2">
    <name type="scientific">Irpex rosettiformis</name>
    <dbReference type="NCBI Taxonomy" id="378272"/>
    <lineage>
        <taxon>Eukaryota</taxon>
        <taxon>Fungi</taxon>
        <taxon>Dikarya</taxon>
        <taxon>Basidiomycota</taxon>
        <taxon>Agaricomycotina</taxon>
        <taxon>Agaricomycetes</taxon>
        <taxon>Polyporales</taxon>
        <taxon>Irpicaceae</taxon>
        <taxon>Irpex</taxon>
    </lineage>
</organism>
<comment type="caution">
    <text evidence="1">The sequence shown here is derived from an EMBL/GenBank/DDBJ whole genome shotgun (WGS) entry which is preliminary data.</text>
</comment>
<name>A0ACB8UAH8_9APHY</name>
<keyword evidence="2" id="KW-1185">Reference proteome</keyword>
<proteinExistence type="predicted"/>
<evidence type="ECO:0000313" key="2">
    <source>
        <dbReference type="Proteomes" id="UP001055072"/>
    </source>
</evidence>
<dbReference type="Proteomes" id="UP001055072">
    <property type="component" value="Unassembled WGS sequence"/>
</dbReference>
<gene>
    <name evidence="1" type="ORF">BDY19DRAFT_933898</name>
</gene>
<protein>
    <submittedName>
        <fullName evidence="1">Uncharacterized protein</fullName>
    </submittedName>
</protein>